<sequence>MNERGVETLSLRNKDLKRIRLPIGILALLMLFQLGLAAGIVHADNKPSIEMTSQVGYNRMIKEGAWNPLKLTLTSNQDLSGDIVVQVMEDRNGNSPISYVQHVELPKDTVKEVLLTIPGQPYNKRNNTVIFYEGSVEKGKQIPFSNGDGYIQGATFNSANVAVLSDDPDAMNFLALLQSGNSKVSVMHMKQQDIPDNPMLLDGIDVLVLTRFASDTLTPQQVKAIEEWVKTGGHLVLGGGATYPKTAGPFSDISPVKYKGTFSTSSLPELEKLGAYKQGSEKGGAAKLNLGGEVTLSDAELVKEAKLLYAAGGKPLFASRQVENGKVLYAAYDVTQEPIASWPGHPSVWSSLLSSELQKSNWNAMRGNYNPMLNLSYILNFFPSLKMPSFQALAWLILIYAIVVAPLLYWILKKADKREWAWWMIPTIAVIASGTVYFIGAADKTKEMSHTLNVVELDGSGQGKMKSATAFFSPGSGNYHLEFPANSYVSVQREGGSFSGSNNSRSLVEMGSKETGVKLLDMAQWSLAKLWVEQRSQMEALGKFDVSLFINDKGTIDGSVVNSTSKKLDHAGLVVGGKLYPLGSLDQGKSVSLASVTTAKSFANGNLSFALFQGVSGNGQDPFVRERGMIDNYMMASSWSAKDAYVLGFSKDKLFNYLNDGHEIDSNQLNLWVQPVNISWIQKGKLNIPFGFVSPTITQSSGSWYVEPNGISHIEQGYIMFDYDAPDMKKMTGGTMKLQTKNPGKQTEYSIFNYQKQDWEPIVWGTSKQWSTANPNEKYASQGHIRIKLSAKEATDLVLPELAVEGAVKP</sequence>
<keyword evidence="4" id="KW-1185">Reference proteome</keyword>
<feature type="transmembrane region" description="Helical" evidence="1">
    <location>
        <begin position="392"/>
        <end position="412"/>
    </location>
</feature>
<proteinExistence type="predicted"/>
<dbReference type="RefSeq" id="WP_212978939.1">
    <property type="nucleotide sequence ID" value="NZ_AP025343.1"/>
</dbReference>
<keyword evidence="1" id="KW-0812">Transmembrane</keyword>
<evidence type="ECO:0000256" key="1">
    <source>
        <dbReference type="SAM" id="Phobius"/>
    </source>
</evidence>
<organism evidence="3 4">
    <name type="scientific">Paenibacillus azoreducens</name>
    <dbReference type="NCBI Taxonomy" id="116718"/>
    <lineage>
        <taxon>Bacteria</taxon>
        <taxon>Bacillati</taxon>
        <taxon>Bacillota</taxon>
        <taxon>Bacilli</taxon>
        <taxon>Bacillales</taxon>
        <taxon>Paenibacillaceae</taxon>
        <taxon>Paenibacillus</taxon>
    </lineage>
</organism>
<feature type="transmembrane region" description="Helical" evidence="1">
    <location>
        <begin position="421"/>
        <end position="440"/>
    </location>
</feature>
<gene>
    <name evidence="3" type="ORF">J34TS1_30200</name>
</gene>
<dbReference type="SUPFAM" id="SSF52317">
    <property type="entry name" value="Class I glutamine amidotransferase-like"/>
    <property type="match status" value="1"/>
</dbReference>
<dbReference type="InterPro" id="IPR029062">
    <property type="entry name" value="Class_I_gatase-like"/>
</dbReference>
<keyword evidence="1" id="KW-0472">Membrane</keyword>
<feature type="domain" description="DUF7408" evidence="2">
    <location>
        <begin position="202"/>
        <end position="349"/>
    </location>
</feature>
<dbReference type="EMBL" id="BORT01000012">
    <property type="protein sequence ID" value="GIO48255.1"/>
    <property type="molecule type" value="Genomic_DNA"/>
</dbReference>
<comment type="caution">
    <text evidence="3">The sequence shown here is derived from an EMBL/GenBank/DDBJ whole genome shotgun (WGS) entry which is preliminary data.</text>
</comment>
<dbReference type="InterPro" id="IPR055831">
    <property type="entry name" value="DUF7408"/>
</dbReference>
<dbReference type="AlphaFoldDB" id="A0A919YGG5"/>
<dbReference type="Gene3D" id="3.40.50.880">
    <property type="match status" value="1"/>
</dbReference>
<evidence type="ECO:0000259" key="2">
    <source>
        <dbReference type="Pfam" id="PF24157"/>
    </source>
</evidence>
<protein>
    <recommendedName>
        <fullName evidence="2">DUF7408 domain-containing protein</fullName>
    </recommendedName>
</protein>
<name>A0A919YGG5_9BACL</name>
<dbReference type="Pfam" id="PF24157">
    <property type="entry name" value="DUF7408"/>
    <property type="match status" value="1"/>
</dbReference>
<evidence type="ECO:0000313" key="4">
    <source>
        <dbReference type="Proteomes" id="UP000682811"/>
    </source>
</evidence>
<evidence type="ECO:0000313" key="3">
    <source>
        <dbReference type="EMBL" id="GIO48255.1"/>
    </source>
</evidence>
<reference evidence="3 4" key="1">
    <citation type="submission" date="2021-03" db="EMBL/GenBank/DDBJ databases">
        <title>Antimicrobial resistance genes in bacteria isolated from Japanese honey, and their potential for conferring macrolide and lincosamide resistance in the American foulbrood pathogen Paenibacillus larvae.</title>
        <authorList>
            <person name="Okamoto M."/>
            <person name="Kumagai M."/>
            <person name="Kanamori H."/>
            <person name="Takamatsu D."/>
        </authorList>
    </citation>
    <scope>NUCLEOTIDE SEQUENCE [LARGE SCALE GENOMIC DNA]</scope>
    <source>
        <strain evidence="3 4">J34TS1</strain>
    </source>
</reference>
<feature type="transmembrane region" description="Helical" evidence="1">
    <location>
        <begin position="21"/>
        <end position="41"/>
    </location>
</feature>
<keyword evidence="1" id="KW-1133">Transmembrane helix</keyword>
<accession>A0A919YGG5</accession>
<dbReference type="Proteomes" id="UP000682811">
    <property type="component" value="Unassembled WGS sequence"/>
</dbReference>